<reference evidence="2 3" key="1">
    <citation type="journal article" date="2013" name="Curr. Biol.">
        <title>The Genome of the Foraminiferan Reticulomyxa filosa.</title>
        <authorList>
            <person name="Glockner G."/>
            <person name="Hulsmann N."/>
            <person name="Schleicher M."/>
            <person name="Noegel A.A."/>
            <person name="Eichinger L."/>
            <person name="Gallinger C."/>
            <person name="Pawlowski J."/>
            <person name="Sierra R."/>
            <person name="Euteneuer U."/>
            <person name="Pillet L."/>
            <person name="Moustafa A."/>
            <person name="Platzer M."/>
            <person name="Groth M."/>
            <person name="Szafranski K."/>
            <person name="Schliwa M."/>
        </authorList>
    </citation>
    <scope>NUCLEOTIDE SEQUENCE [LARGE SCALE GENOMIC DNA]</scope>
</reference>
<protein>
    <submittedName>
        <fullName evidence="2">Uncharacterized protein</fullName>
    </submittedName>
</protein>
<organism evidence="2 3">
    <name type="scientific">Reticulomyxa filosa</name>
    <dbReference type="NCBI Taxonomy" id="46433"/>
    <lineage>
        <taxon>Eukaryota</taxon>
        <taxon>Sar</taxon>
        <taxon>Rhizaria</taxon>
        <taxon>Retaria</taxon>
        <taxon>Foraminifera</taxon>
        <taxon>Monothalamids</taxon>
        <taxon>Reticulomyxidae</taxon>
        <taxon>Reticulomyxa</taxon>
    </lineage>
</organism>
<keyword evidence="1" id="KW-0812">Transmembrane</keyword>
<accession>X6M9K7</accession>
<evidence type="ECO:0000313" key="2">
    <source>
        <dbReference type="EMBL" id="ETO10162.1"/>
    </source>
</evidence>
<sequence length="174" mass="21549">MPKKFISMLCNFWDNIISLFDMPKNNYFHRNRVFVYNFQSNKMQKLYNVEIDFFRRKYNIKILNNTYRYKHKRDTNLFKRPRVEYFLKMLKMLTNLMIMRHIQLLISFQKFIKINNINFLKIEKDEIFCCSGFKLFAFVAPFIVFSFFFHWFFYAKSIVTNEILLHVEFPSDQV</sequence>
<name>X6M9K7_RETFI</name>
<dbReference type="Proteomes" id="UP000023152">
    <property type="component" value="Unassembled WGS sequence"/>
</dbReference>
<proteinExistence type="predicted"/>
<evidence type="ECO:0000313" key="3">
    <source>
        <dbReference type="Proteomes" id="UP000023152"/>
    </source>
</evidence>
<keyword evidence="1" id="KW-0472">Membrane</keyword>
<comment type="caution">
    <text evidence="2">The sequence shown here is derived from an EMBL/GenBank/DDBJ whole genome shotgun (WGS) entry which is preliminary data.</text>
</comment>
<dbReference type="AlphaFoldDB" id="X6M9K7"/>
<keyword evidence="1" id="KW-1133">Transmembrane helix</keyword>
<evidence type="ECO:0000256" key="1">
    <source>
        <dbReference type="SAM" id="Phobius"/>
    </source>
</evidence>
<feature type="transmembrane region" description="Helical" evidence="1">
    <location>
        <begin position="132"/>
        <end position="154"/>
    </location>
</feature>
<keyword evidence="3" id="KW-1185">Reference proteome</keyword>
<dbReference type="EMBL" id="ASPP01023615">
    <property type="protein sequence ID" value="ETO10162.1"/>
    <property type="molecule type" value="Genomic_DNA"/>
</dbReference>
<gene>
    <name evidence="2" type="ORF">RFI_27215</name>
</gene>